<gene>
    <name evidence="1" type="ORF">WMSIL1_LOCUS12695</name>
</gene>
<feature type="non-terminal residue" evidence="1">
    <location>
        <position position="1"/>
    </location>
</feature>
<protein>
    <submittedName>
        <fullName evidence="1">Uncharacterized protein</fullName>
    </submittedName>
</protein>
<reference evidence="1 2" key="1">
    <citation type="submission" date="2019-07" db="EMBL/GenBank/DDBJ databases">
        <authorList>
            <person name="Jastrzebski P J."/>
            <person name="Paukszto L."/>
            <person name="Jastrzebski P J."/>
        </authorList>
    </citation>
    <scope>NUCLEOTIDE SEQUENCE [LARGE SCALE GENOMIC DNA]</scope>
    <source>
        <strain evidence="1 2">WMS-il1</strain>
    </source>
</reference>
<sequence length="62" mass="7025">FSAGDFKKHEFNLKDEPRAGCTKKLNSEQLQVPIDENPIHTTRELSKTSLVSCRMTIYNAGE</sequence>
<dbReference type="AlphaFoldDB" id="A0A564Z5U0"/>
<accession>A0A564Z5U0</accession>
<dbReference type="Proteomes" id="UP000321570">
    <property type="component" value="Unassembled WGS sequence"/>
</dbReference>
<organism evidence="1 2">
    <name type="scientific">Hymenolepis diminuta</name>
    <name type="common">Rat tapeworm</name>
    <dbReference type="NCBI Taxonomy" id="6216"/>
    <lineage>
        <taxon>Eukaryota</taxon>
        <taxon>Metazoa</taxon>
        <taxon>Spiralia</taxon>
        <taxon>Lophotrochozoa</taxon>
        <taxon>Platyhelminthes</taxon>
        <taxon>Cestoda</taxon>
        <taxon>Eucestoda</taxon>
        <taxon>Cyclophyllidea</taxon>
        <taxon>Hymenolepididae</taxon>
        <taxon>Hymenolepis</taxon>
    </lineage>
</organism>
<keyword evidence="2" id="KW-1185">Reference proteome</keyword>
<dbReference type="EMBL" id="CABIJS010000666">
    <property type="protein sequence ID" value="VUZ54689.1"/>
    <property type="molecule type" value="Genomic_DNA"/>
</dbReference>
<evidence type="ECO:0000313" key="2">
    <source>
        <dbReference type="Proteomes" id="UP000321570"/>
    </source>
</evidence>
<proteinExistence type="predicted"/>
<name>A0A564Z5U0_HYMDI</name>
<evidence type="ECO:0000313" key="1">
    <source>
        <dbReference type="EMBL" id="VUZ54689.1"/>
    </source>
</evidence>